<name>A0ABQ6SVV4_9GAMM</name>
<dbReference type="InterPro" id="IPR013783">
    <property type="entry name" value="Ig-like_fold"/>
</dbReference>
<dbReference type="CDD" id="cd00063">
    <property type="entry name" value="FN3"/>
    <property type="match status" value="1"/>
</dbReference>
<feature type="domain" description="Fibronectin type-III" evidence="2">
    <location>
        <begin position="1685"/>
        <end position="1773"/>
    </location>
</feature>
<dbReference type="EMBL" id="VYKI01000047">
    <property type="protein sequence ID" value="KAA8992386.1"/>
    <property type="molecule type" value="Genomic_DNA"/>
</dbReference>
<dbReference type="PROSITE" id="PS50853">
    <property type="entry name" value="FN3"/>
    <property type="match status" value="1"/>
</dbReference>
<dbReference type="SUPFAM" id="SSF49265">
    <property type="entry name" value="Fibronectin type III"/>
    <property type="match status" value="4"/>
</dbReference>
<evidence type="ECO:0000313" key="3">
    <source>
        <dbReference type="EMBL" id="KAA8992386.1"/>
    </source>
</evidence>
<evidence type="ECO:0000256" key="1">
    <source>
        <dbReference type="ARBA" id="ARBA00022737"/>
    </source>
</evidence>
<keyword evidence="1" id="KW-0677">Repeat</keyword>
<dbReference type="InterPro" id="IPR031325">
    <property type="entry name" value="RHS_repeat"/>
</dbReference>
<dbReference type="SMART" id="SM00060">
    <property type="entry name" value="FN3"/>
    <property type="match status" value="6"/>
</dbReference>
<organism evidence="3 4">
    <name type="scientific">Stenotrophomonas cyclobalanopsidis</name>
    <dbReference type="NCBI Taxonomy" id="2771362"/>
    <lineage>
        <taxon>Bacteria</taxon>
        <taxon>Pseudomonadati</taxon>
        <taxon>Pseudomonadota</taxon>
        <taxon>Gammaproteobacteria</taxon>
        <taxon>Lysobacterales</taxon>
        <taxon>Lysobacteraceae</taxon>
        <taxon>Stenotrophomonas</taxon>
    </lineage>
</organism>
<dbReference type="PANTHER" id="PTHR24099">
    <property type="entry name" value="E3 UBIQUITIN-PROTEIN LIGASE TRIM36-RELATED"/>
    <property type="match status" value="1"/>
</dbReference>
<gene>
    <name evidence="3" type="ORF">FJU31_19160</name>
</gene>
<dbReference type="PANTHER" id="PTHR24099:SF11">
    <property type="entry name" value="FIBRONECTIN TYPE III DOMAIN-CONTAINING 3BA-RELATED"/>
    <property type="match status" value="1"/>
</dbReference>
<dbReference type="Proteomes" id="UP000326367">
    <property type="component" value="Unassembled WGS sequence"/>
</dbReference>
<keyword evidence="4" id="KW-1185">Reference proteome</keyword>
<evidence type="ECO:0000313" key="4">
    <source>
        <dbReference type="Proteomes" id="UP000326367"/>
    </source>
</evidence>
<sequence>MFGDAVNVYDQSASFQQTDIDLRGTNALPVRLSRKLSVRPIPTGGMPPQIYGGAGDWNVDVPFISGVFDSHYGWIYGMGARKTARCTDTFHPWTSPPHNINSIWSGYTVNLPGDKARTLIGMPPSQFKPTGGQSNNWTTSSLDAISCTAMISGYEGEGFVLQTTEGVKYTFNVGTVRTVGEMGTDSSTSQSRPRIEVYILASRIEDRFGNWVNIAYNSNGHPTSITANDGRSISLQYSGSQLASATANGRTWSYVYAGATLQRVVQPDSASWEFTHVPNMYVDYEHWTDDPGPGCGGVAPLRPKTYSLQIKHPSGAVGSFRFDHGRFYRAGVPVIQCVAETQGGATESGGTITHTLGTPYYFDVLSLSEKTISGPGIAVLRWTYGDSGEYQGMWDGVPPCTTCTQSKVVSITQPDGSRLEETYGIVFGHNEGKLLGRRTVSSSGVVLESEKLTYVSTAQMSSMPFPDRYGSRWGGSDDSSVTIRPMQQRQLTRDDVTMTWQVSSFDGYGRPASVTRSSSQGASRTDTTSYYNDTTLWILGQVASQTNNNSGLVEAQTTYNTAALPTEQRRFGKLVQTLTYHADGSVASVADGRGNATGLSNWKRGTPQLISFADGTSMSASVDDNGWIRSTTNEVGYQSTFDYDPMGRLVRKTFATGDSVAWNPTTQVFERVDAVEHGLAAGHWRLTTNTGNRSKVTWFDAMWRPALTLEQDGGSVASTARYQRFSYDHAGRTTFQSYPAAGSNPTAGQWSEFDALGRPTSTSVDGEQGLLTTITAYLSGMRVRTTDPRGQSTTVQHRVYDSPMYDMPVAIEHPGGAFTDIARDVFGKPTSIKRRNATSGVSVTRSYVYNPQQELCKSVEPETGATAMGYDAAGNLAWSAAGLTQTAPNTCDAAAAQASGRRVDRTYDARNRLKQLFFADGSGDQIWSYNNVGQPTQVVTANPDGRQVINTFAYAKRGLIINETLQQTGMGIWSMGYGYDANGAMASLQYPSGLQVTLSPNALGQPTRVGSFATGVGYYPNGALRAFTYGNGVTHSMSQNARGLPARAVDSGVIDVSIAYDKNGNVASITDAIETAKSRQMQYDSSDRLTQANSASFGGDKIYRFTYDVLDNLRSAKLGGIKQHNYWYDARNRMTTVNQDDGNAIIGLDYDVQGNLAKKNGEGFRFDLGNRLRDVGGRETYAYDAHGRRVGSYNAAQGDILSFYGNDGVLRRQHNKRTGKEVEYVNLGAHLIAQVETGVVLATPVISAPATVATGNYTVSWSSIGNANRYELRVSTSSGSSWSSAYAGSALSYAVAGVEKGTRHYQVRACQGSGCGSWSASVLISYVPIPTATPALAMPAVGLNGSHTINWSAIADASRYVVEEQPEAATWVVVHDGAALAVTLNGRTAGSYSYRARACNVSGCGPYSAAQAMTVIYPTDTAPTVTAPASSYSGAYTVSWTSVAGSIRYEPRERLGTAAWTNLASLAGTAVQIAGKSTGVYGYQVRACNSAGCGPWSNVVSTSVLLPPSAAPSITLASSSTTGSFPVTWSAVAGAVEYRLEERLGSGAWQGVQAEGSAVRNVSGKATGTWSYRVQACNAGGCGPWSADKGIVVLLVPGAPAVTVPATNSSGAWTVSWSSVPTAASYQLDERVAGGAWANVYDGSAVSKAVSGKASGTYEYRAKACNASGCGGYSTSVSTAVTRPPGAAPVLTVPSSSANGAFTVSWTAVGATTEYRLEEVVSGAWSQIQSGAGTSLGISGRGSGSYSFRVRACNGGGCSGYSGTGVVTVLLPPQSAPSLSAPSSAAGAYSVNWSAVTGATRYSLQQSINGAAWAGAGDHAGTSTSFNPGPSGSYAYRVAACNSSGCGGWSATRTVNVIRAPSAPVITYAHHHYYYAGPQDSEFTSCNVRWTASAGTERYELHAGDGTTVYGQMYSGPLNDIQGSGYSIQYCADPYVVRACNAAGCSGWSAPFVPTVERDPKPENPGEPPL</sequence>
<reference evidence="3 4" key="1">
    <citation type="journal article" date="2020" name="Antonie Van Leeuwenhoek">
        <title>Stenotrophomonas cyclobalanopsidis sp. nov., isolated from the leaf spot disease of Cyclobalanopsis patelliformis.</title>
        <authorList>
            <person name="Bian D.R."/>
            <person name="Xue H."/>
            <person name="Piao C.G."/>
            <person name="Li Y."/>
        </authorList>
    </citation>
    <scope>NUCLEOTIDE SEQUENCE [LARGE SCALE GENOMIC DNA]</scope>
    <source>
        <strain evidence="3 4">TPQG1-4</strain>
    </source>
</reference>
<comment type="caution">
    <text evidence="3">The sequence shown here is derived from an EMBL/GenBank/DDBJ whole genome shotgun (WGS) entry which is preliminary data.</text>
</comment>
<dbReference type="Gene3D" id="2.180.10.10">
    <property type="entry name" value="RHS repeat-associated core"/>
    <property type="match status" value="1"/>
</dbReference>
<dbReference type="Pfam" id="PF25023">
    <property type="entry name" value="TEN_YD-shell"/>
    <property type="match status" value="1"/>
</dbReference>
<proteinExistence type="predicted"/>
<protein>
    <submittedName>
        <fullName evidence="3">RHS repeat protein</fullName>
    </submittedName>
</protein>
<dbReference type="Pfam" id="PF05593">
    <property type="entry name" value="RHS_repeat"/>
    <property type="match status" value="1"/>
</dbReference>
<dbReference type="InterPro" id="IPR003961">
    <property type="entry name" value="FN3_dom"/>
</dbReference>
<dbReference type="InterPro" id="IPR050617">
    <property type="entry name" value="E3_ligase_FN3/SPRY"/>
</dbReference>
<dbReference type="InterPro" id="IPR056823">
    <property type="entry name" value="TEN-like_YD-shell"/>
</dbReference>
<dbReference type="RefSeq" id="WP_150456151.1">
    <property type="nucleotide sequence ID" value="NZ_VYKI01000047.1"/>
</dbReference>
<evidence type="ECO:0000259" key="2">
    <source>
        <dbReference type="PROSITE" id="PS50853"/>
    </source>
</evidence>
<dbReference type="Gene3D" id="2.60.40.10">
    <property type="entry name" value="Immunoglobulins"/>
    <property type="match status" value="6"/>
</dbReference>
<accession>A0ABQ6SVV4</accession>
<dbReference type="InterPro" id="IPR036116">
    <property type="entry name" value="FN3_sf"/>
</dbReference>